<organism evidence="2 3">
    <name type="scientific">Platanthera guangdongensis</name>
    <dbReference type="NCBI Taxonomy" id="2320717"/>
    <lineage>
        <taxon>Eukaryota</taxon>
        <taxon>Viridiplantae</taxon>
        <taxon>Streptophyta</taxon>
        <taxon>Embryophyta</taxon>
        <taxon>Tracheophyta</taxon>
        <taxon>Spermatophyta</taxon>
        <taxon>Magnoliopsida</taxon>
        <taxon>Liliopsida</taxon>
        <taxon>Asparagales</taxon>
        <taxon>Orchidaceae</taxon>
        <taxon>Orchidoideae</taxon>
        <taxon>Orchideae</taxon>
        <taxon>Orchidinae</taxon>
        <taxon>Platanthera</taxon>
    </lineage>
</organism>
<dbReference type="EMBL" id="JBBWWR010000013">
    <property type="protein sequence ID" value="KAK8955912.1"/>
    <property type="molecule type" value="Genomic_DNA"/>
</dbReference>
<accession>A0ABR2M0R2</accession>
<evidence type="ECO:0000313" key="3">
    <source>
        <dbReference type="Proteomes" id="UP001412067"/>
    </source>
</evidence>
<evidence type="ECO:0000256" key="1">
    <source>
        <dbReference type="SAM" id="MobiDB-lite"/>
    </source>
</evidence>
<dbReference type="Proteomes" id="UP001412067">
    <property type="component" value="Unassembled WGS sequence"/>
</dbReference>
<evidence type="ECO:0000313" key="2">
    <source>
        <dbReference type="EMBL" id="KAK8955912.1"/>
    </source>
</evidence>
<keyword evidence="3" id="KW-1185">Reference proteome</keyword>
<proteinExistence type="predicted"/>
<gene>
    <name evidence="2" type="ORF">KSP40_PGU002240</name>
</gene>
<name>A0ABR2M0R2_9ASPA</name>
<feature type="region of interest" description="Disordered" evidence="1">
    <location>
        <begin position="1"/>
        <end position="51"/>
    </location>
</feature>
<protein>
    <submittedName>
        <fullName evidence="2">Uncharacterized protein</fullName>
    </submittedName>
</protein>
<reference evidence="2 3" key="1">
    <citation type="journal article" date="2022" name="Nat. Plants">
        <title>Genomes of leafy and leafless Platanthera orchids illuminate the evolution of mycoheterotrophy.</title>
        <authorList>
            <person name="Li M.H."/>
            <person name="Liu K.W."/>
            <person name="Li Z."/>
            <person name="Lu H.C."/>
            <person name="Ye Q.L."/>
            <person name="Zhang D."/>
            <person name="Wang J.Y."/>
            <person name="Li Y.F."/>
            <person name="Zhong Z.M."/>
            <person name="Liu X."/>
            <person name="Yu X."/>
            <person name="Liu D.K."/>
            <person name="Tu X.D."/>
            <person name="Liu B."/>
            <person name="Hao Y."/>
            <person name="Liao X.Y."/>
            <person name="Jiang Y.T."/>
            <person name="Sun W.H."/>
            <person name="Chen J."/>
            <person name="Chen Y.Q."/>
            <person name="Ai Y."/>
            <person name="Zhai J.W."/>
            <person name="Wu S.S."/>
            <person name="Zhou Z."/>
            <person name="Hsiao Y.Y."/>
            <person name="Wu W.L."/>
            <person name="Chen Y.Y."/>
            <person name="Lin Y.F."/>
            <person name="Hsu J.L."/>
            <person name="Li C.Y."/>
            <person name="Wang Z.W."/>
            <person name="Zhao X."/>
            <person name="Zhong W.Y."/>
            <person name="Ma X.K."/>
            <person name="Ma L."/>
            <person name="Huang J."/>
            <person name="Chen G.Z."/>
            <person name="Huang M.Z."/>
            <person name="Huang L."/>
            <person name="Peng D.H."/>
            <person name="Luo Y.B."/>
            <person name="Zou S.Q."/>
            <person name="Chen S.P."/>
            <person name="Lan S."/>
            <person name="Tsai W.C."/>
            <person name="Van de Peer Y."/>
            <person name="Liu Z.J."/>
        </authorList>
    </citation>
    <scope>NUCLEOTIDE SEQUENCE [LARGE SCALE GENOMIC DNA]</scope>
    <source>
        <strain evidence="2">Lor288</strain>
    </source>
</reference>
<sequence>MGYSFPGGKISSSQGKEGNTKKKLSKGKEFTTCLQSPKIGPHKCSSSRIGRKNSLATVPETFQGKRERSLLLLDPVQAERGSHHPWRSIPGDLGQSVAEDASPDYNSSCIATRFLCWAIPSSLAVTRGILISFFSSAY</sequence>
<comment type="caution">
    <text evidence="2">The sequence shown here is derived from an EMBL/GenBank/DDBJ whole genome shotgun (WGS) entry which is preliminary data.</text>
</comment>